<evidence type="ECO:0000313" key="9">
    <source>
        <dbReference type="Proteomes" id="UP001141327"/>
    </source>
</evidence>
<feature type="region of interest" description="Disordered" evidence="5">
    <location>
        <begin position="984"/>
        <end position="1012"/>
    </location>
</feature>
<comment type="subcellular location">
    <subcellularLocation>
        <location evidence="1">Membrane</location>
        <topology evidence="1">Multi-pass membrane protein</topology>
    </subcellularLocation>
</comment>
<keyword evidence="9" id="KW-1185">Reference proteome</keyword>
<dbReference type="Gene3D" id="1.20.900.10">
    <property type="entry name" value="Dbl homology (DH) domain"/>
    <property type="match status" value="1"/>
</dbReference>
<dbReference type="Pfam" id="PF00621">
    <property type="entry name" value="RhoGEF"/>
    <property type="match status" value="1"/>
</dbReference>
<evidence type="ECO:0000256" key="5">
    <source>
        <dbReference type="SAM" id="MobiDB-lite"/>
    </source>
</evidence>
<dbReference type="PANTHER" id="PTHR12673:SF159">
    <property type="entry name" value="LD03170P"/>
    <property type="match status" value="1"/>
</dbReference>
<feature type="domain" description="DH" evidence="7">
    <location>
        <begin position="921"/>
        <end position="1141"/>
    </location>
</feature>
<dbReference type="SMART" id="SM00325">
    <property type="entry name" value="RhoGEF"/>
    <property type="match status" value="1"/>
</dbReference>
<evidence type="ECO:0000256" key="3">
    <source>
        <dbReference type="ARBA" id="ARBA00022989"/>
    </source>
</evidence>
<feature type="compositionally biased region" description="Basic and acidic residues" evidence="5">
    <location>
        <begin position="1737"/>
        <end position="1750"/>
    </location>
</feature>
<feature type="compositionally biased region" description="Polar residues" evidence="5">
    <location>
        <begin position="738"/>
        <end position="748"/>
    </location>
</feature>
<sequence length="1750" mass="185279">MATPSPSRVKALAQISSTTITESYFTIAPAICIPQAPLAPAATREDLAAVLEEQHRIREQLGALGDSLSKLHAAITQVTAAPAPGGSVSTTMHSVSGPIPVPNVNVATAVLPAGPTPPDNDHSESASTRSEPAGLATSGCPPEFESRLHTLFAAQLESLTLLQGRATKVQINDTVAALEARLAEISGALETRLAATTGALETRMESRMVAATGALETRVGAVEGLVERAAKGQDDLGAALGARVEALQDHMGTTVGALEDGLRAQMAASISALEDRLLAHTAPASAPPPPPVSGQPTEQAQVPPPGLAALIDERLAPLEEQIVSRLGERLSPMEERLTATLGERLSPLAEQIAARLGARLSPLEEQIVSRLGERLSPLEERIVARVTSAMAERLSPLADQILAGVTCSLDARLQPLADQIARLQPQAAPAAAADQQPPNTSAAAFQQALEATEGRILQALQSAPSVRQAGDQGTSEAVVRALEATEGRILQALRDPAAKPQPPADQTTLTLLVQSIIEQAESRLQQAIRAGQTPPEALVRCLEPAEARVLQAMRDGAPMRHLAADPAAPRVAADGAAAAGGAGGAVVGGGDAAEGQAGAPATGIQQLAGPAAVCEPTMPAVVCGRGFGWLGRGETRQAGDDDWFFRSFCCMSVPKGGQVDRTAALIAAPSGEIDRASAAGPQAPDSPASSIGSPAPVEDLGTPGGSPPVQEVSPLPLTQQPAQLMPPPPGAGRHQVAVPQQSQAAITPPTEQATITDLTPPATQAAIPQVAIPPTDQVAIPSPPAAISPAFTASPPTTTTTTTDPARHKRACSSPFDRVPVSAGMQAELAMGMSPGAPSIRFKAMAAYWEAEALPAPKGPLTIDRRRQLQRHRANVYQELPSNDTNNTQKPIDQAQNPFLIPHCLSPCPTIISLTPNARQLDTEGAYIEKLKSLERLFIGPLERVLSPDEMRSCFPEVSTIRKLNEKLLLLLMTAAGAFQPPPAATAGAGAASPTAGGEAPAESGGDGAGEVVETPMSAQLAQKVKRLTQGLAFLKCYIPYINNYMTAQRTLNALKSSRSAVRDLIKAGEADPSAGGHDLASFLISPVQRIPRYELLFKARAATHPPSEMLKVTPLDHSTRPVIEACFTSVRAVAQVINSRARDSDNVEQFYAVATDLGLINEDFLLPWRRFERQGPVIFHPVPTTPAATATPRRDSKPAEESQELFLFTDCIVTATRKRRHRAPPRFEPIEQISLDYVFAELGRSLGVTLAEGDDAIETEDFVVAITPEPLDAALMARRPQFEQARVLSFTAPSKADARAWVDAINSRATHTINKRLTLLFERGQMPPKKPHLAGKNLVCCWGRCLTGPQPAPSICAYMFIVVFAVFGFVCLWPVIPIWAAILEFLYGVVFLTIIYWSVVCTDPGIVPRWYQLPPDSPLLVPPPTTAEAGHDSDDDELPHLPLDLPLRRSPPQTIVPSPSPDSLPVSTNEGSSPSSVHSTNWLLEEGGTDENHLPAILTRTDDSPAQHKESAAPTPAPSTLSTKPANSRVVGGKWCQVCKIYRPPGCKHCYDCDNCVLGFDHHCGVLNNCIAARNHGLFMWMLISVSTGAIMYGLTALWVIALKISAGESLVNVLADSPLLLMVMVFAAALALPLLGFGCFQIGLVCRGRKTVELIYGASASEHRDPNISCPTRVLRRICARDQSLMAYPFVPSPRFCPQKVHATQPTHPSDVDAALASVPPAGGVVEMSTTQRTAELDRTEAAEQRVD</sequence>
<feature type="region of interest" description="Disordered" evidence="5">
    <location>
        <begin position="281"/>
        <end position="302"/>
    </location>
</feature>
<evidence type="ECO:0000256" key="6">
    <source>
        <dbReference type="SAM" id="Phobius"/>
    </source>
</evidence>
<feature type="compositionally biased region" description="Low complexity" evidence="5">
    <location>
        <begin position="787"/>
        <end position="804"/>
    </location>
</feature>
<feature type="region of interest" description="Disordered" evidence="5">
    <location>
        <begin position="775"/>
        <end position="817"/>
    </location>
</feature>
<dbReference type="PROSITE" id="PS50010">
    <property type="entry name" value="DH_2"/>
    <property type="match status" value="1"/>
</dbReference>
<evidence type="ECO:0000256" key="1">
    <source>
        <dbReference type="ARBA" id="ARBA00004141"/>
    </source>
</evidence>
<evidence type="ECO:0000259" key="7">
    <source>
        <dbReference type="PROSITE" id="PS50010"/>
    </source>
</evidence>
<feature type="compositionally biased region" description="Low complexity" evidence="5">
    <location>
        <begin position="1441"/>
        <end position="1453"/>
    </location>
</feature>
<organism evidence="8 9">
    <name type="scientific">Paratrimastix pyriformis</name>
    <dbReference type="NCBI Taxonomy" id="342808"/>
    <lineage>
        <taxon>Eukaryota</taxon>
        <taxon>Metamonada</taxon>
        <taxon>Preaxostyla</taxon>
        <taxon>Paratrimastigidae</taxon>
        <taxon>Paratrimastix</taxon>
    </lineage>
</organism>
<dbReference type="InterPro" id="IPR011993">
    <property type="entry name" value="PH-like_dom_sf"/>
</dbReference>
<gene>
    <name evidence="8" type="ORF">PAPYR_6088</name>
</gene>
<dbReference type="SUPFAM" id="SSF48065">
    <property type="entry name" value="DBL homology domain (DH-domain)"/>
    <property type="match status" value="1"/>
</dbReference>
<dbReference type="PROSITE" id="PS50216">
    <property type="entry name" value="DHHC"/>
    <property type="match status" value="1"/>
</dbReference>
<protein>
    <submittedName>
        <fullName evidence="8">Membrane-associated DHHC5a zinc finger protein</fullName>
    </submittedName>
</protein>
<feature type="region of interest" description="Disordered" evidence="5">
    <location>
        <begin position="110"/>
        <end position="139"/>
    </location>
</feature>
<dbReference type="Gene3D" id="2.30.29.30">
    <property type="entry name" value="Pleckstrin-homology domain (PH domain)/Phosphotyrosine-binding domain (PTB)"/>
    <property type="match status" value="1"/>
</dbReference>
<dbReference type="PANTHER" id="PTHR12673">
    <property type="entry name" value="FACIOGENITAL DYSPLASIA PROTEIN"/>
    <property type="match status" value="1"/>
</dbReference>
<proteinExistence type="predicted"/>
<keyword evidence="4 6" id="KW-0472">Membrane</keyword>
<feature type="region of interest" description="Disordered" evidence="5">
    <location>
        <begin position="1503"/>
        <end position="1528"/>
    </location>
</feature>
<feature type="region of interest" description="Disordered" evidence="5">
    <location>
        <begin position="674"/>
        <end position="748"/>
    </location>
</feature>
<evidence type="ECO:0000256" key="4">
    <source>
        <dbReference type="ARBA" id="ARBA00023136"/>
    </source>
</evidence>
<evidence type="ECO:0000256" key="2">
    <source>
        <dbReference type="ARBA" id="ARBA00022692"/>
    </source>
</evidence>
<reference evidence="8" key="1">
    <citation type="journal article" date="2022" name="bioRxiv">
        <title>Genomics of Preaxostyla Flagellates Illuminates Evolutionary Transitions and the Path Towards Mitochondrial Loss.</title>
        <authorList>
            <person name="Novak L.V.F."/>
            <person name="Treitli S.C."/>
            <person name="Pyrih J."/>
            <person name="Halakuc P."/>
            <person name="Pipaliya S.V."/>
            <person name="Vacek V."/>
            <person name="Brzon O."/>
            <person name="Soukal P."/>
            <person name="Eme L."/>
            <person name="Dacks J.B."/>
            <person name="Karnkowska A."/>
            <person name="Elias M."/>
            <person name="Hampl V."/>
        </authorList>
    </citation>
    <scope>NUCLEOTIDE SEQUENCE</scope>
    <source>
        <strain evidence="8">RCP-MX</strain>
    </source>
</reference>
<feature type="compositionally biased region" description="Low complexity" evidence="5">
    <location>
        <begin position="984"/>
        <end position="1002"/>
    </location>
</feature>
<feature type="region of interest" description="Disordered" evidence="5">
    <location>
        <begin position="1422"/>
        <end position="1481"/>
    </location>
</feature>
<dbReference type="SUPFAM" id="SSF58113">
    <property type="entry name" value="Apolipoprotein A-I"/>
    <property type="match status" value="1"/>
</dbReference>
<feature type="region of interest" description="Disordered" evidence="5">
    <location>
        <begin position="1731"/>
        <end position="1750"/>
    </location>
</feature>
<keyword evidence="2 6" id="KW-0812">Transmembrane</keyword>
<name>A0ABQ8UJ68_9EUKA</name>
<feature type="compositionally biased region" description="Basic and acidic residues" evidence="5">
    <location>
        <begin position="1503"/>
        <end position="1512"/>
    </location>
</feature>
<dbReference type="InterPro" id="IPR035899">
    <property type="entry name" value="DBL_dom_sf"/>
</dbReference>
<dbReference type="Proteomes" id="UP001141327">
    <property type="component" value="Unassembled WGS sequence"/>
</dbReference>
<comment type="caution">
    <text evidence="8">The sequence shown here is derived from an EMBL/GenBank/DDBJ whole genome shotgun (WGS) entry which is preliminary data.</text>
</comment>
<dbReference type="InterPro" id="IPR051092">
    <property type="entry name" value="FYVE_RhoGEF_PH"/>
</dbReference>
<feature type="transmembrane region" description="Helical" evidence="6">
    <location>
        <begin position="1579"/>
        <end position="1601"/>
    </location>
</feature>
<evidence type="ECO:0000313" key="8">
    <source>
        <dbReference type="EMBL" id="KAJ4458268.1"/>
    </source>
</evidence>
<accession>A0ABQ8UJ68</accession>
<feature type="transmembrane region" description="Helical" evidence="6">
    <location>
        <begin position="1621"/>
        <end position="1646"/>
    </location>
</feature>
<dbReference type="InterPro" id="IPR000219">
    <property type="entry name" value="DH_dom"/>
</dbReference>
<dbReference type="Pfam" id="PF01529">
    <property type="entry name" value="DHHC"/>
    <property type="match status" value="1"/>
</dbReference>
<feature type="compositionally biased region" description="Polar residues" evidence="5">
    <location>
        <begin position="1469"/>
        <end position="1481"/>
    </location>
</feature>
<dbReference type="InterPro" id="IPR001594">
    <property type="entry name" value="Palmitoyltrfase_DHHC"/>
</dbReference>
<feature type="transmembrane region" description="Helical" evidence="6">
    <location>
        <begin position="1358"/>
        <end position="1376"/>
    </location>
</feature>
<keyword evidence="3 6" id="KW-1133">Transmembrane helix</keyword>
<dbReference type="EMBL" id="JAPMOS010000032">
    <property type="protein sequence ID" value="KAJ4458268.1"/>
    <property type="molecule type" value="Genomic_DNA"/>
</dbReference>